<keyword evidence="4" id="KW-1185">Reference proteome</keyword>
<name>E9SC62_RUMAL</name>
<accession>E9SC62</accession>
<dbReference type="STRING" id="246199.CUS_6879"/>
<evidence type="ECO:0000313" key="3">
    <source>
        <dbReference type="EMBL" id="EGC03174.1"/>
    </source>
</evidence>
<dbReference type="eggNOG" id="ENOG5032UDS">
    <property type="taxonomic scope" value="Bacteria"/>
</dbReference>
<sequence>MSKKKINIDKLELDEEDREYEERLAKEEQNKRRQLEEQAAAEEAEREKQEREAEKERERQIAEEKLELLKLKSGLTDEESSELTKNDDAYEKPHGWAAVVNFWYHYKFIVTFSFIALVIVGFLVITEATRKRDDICVMIVTDNDLSQRTEEIETFFEKYVDDLDGNGYVHVGIINIPIGQNIDPVTENTYTQKFLAQVQTGEAMIVITDSHTRDDYMEMMDNTLEEKFPDNKYIDEKGFSLNSEVMAQEFKYELMPNDVHMSIRFPQATMSLDSEEAKKKYDEYFEVFSKIVNDITARCEETHDKGLTTEPIQYDADSSTADEK</sequence>
<feature type="compositionally biased region" description="Basic and acidic residues" evidence="1">
    <location>
        <begin position="43"/>
        <end position="59"/>
    </location>
</feature>
<reference evidence="3 4" key="1">
    <citation type="submission" date="2011-02" db="EMBL/GenBank/DDBJ databases">
        <authorList>
            <person name="Nelson K.E."/>
            <person name="Sutton G."/>
            <person name="Torralba M."/>
            <person name="Durkin S."/>
            <person name="Harkins D."/>
            <person name="Montgomery R."/>
            <person name="Ziemer C."/>
            <person name="Klaassens E."/>
            <person name="Ocuiv P."/>
            <person name="Morrison M."/>
        </authorList>
    </citation>
    <scope>NUCLEOTIDE SEQUENCE [LARGE SCALE GENOMIC DNA]</scope>
    <source>
        <strain evidence="3 4">8</strain>
    </source>
</reference>
<gene>
    <name evidence="3" type="ORF">CUS_6879</name>
</gene>
<protein>
    <submittedName>
        <fullName evidence="3">Conserved domain protein</fullName>
    </submittedName>
</protein>
<dbReference type="Proteomes" id="UP000004259">
    <property type="component" value="Unassembled WGS sequence"/>
</dbReference>
<feature type="region of interest" description="Disordered" evidence="1">
    <location>
        <begin position="302"/>
        <end position="324"/>
    </location>
</feature>
<dbReference type="AlphaFoldDB" id="E9SC62"/>
<evidence type="ECO:0000313" key="4">
    <source>
        <dbReference type="Proteomes" id="UP000004259"/>
    </source>
</evidence>
<feature type="region of interest" description="Disordered" evidence="1">
    <location>
        <begin position="17"/>
        <end position="59"/>
    </location>
</feature>
<feature type="compositionally biased region" description="Basic and acidic residues" evidence="1">
    <location>
        <begin position="20"/>
        <end position="36"/>
    </location>
</feature>
<organism evidence="3 4">
    <name type="scientific">Ruminococcus albus 8</name>
    <dbReference type="NCBI Taxonomy" id="246199"/>
    <lineage>
        <taxon>Bacteria</taxon>
        <taxon>Bacillati</taxon>
        <taxon>Bacillota</taxon>
        <taxon>Clostridia</taxon>
        <taxon>Eubacteriales</taxon>
        <taxon>Oscillospiraceae</taxon>
        <taxon>Ruminococcus</taxon>
    </lineage>
</organism>
<comment type="caution">
    <text evidence="3">The sequence shown here is derived from an EMBL/GenBank/DDBJ whole genome shotgun (WGS) entry which is preliminary data.</text>
</comment>
<evidence type="ECO:0000256" key="2">
    <source>
        <dbReference type="SAM" id="Phobius"/>
    </source>
</evidence>
<keyword evidence="2" id="KW-1133">Transmembrane helix</keyword>
<dbReference type="RefSeq" id="WP_002849329.1">
    <property type="nucleotide sequence ID" value="NZ_ADKM02000075.1"/>
</dbReference>
<dbReference type="OrthoDB" id="1818981at2"/>
<proteinExistence type="predicted"/>
<keyword evidence="2" id="KW-0812">Transmembrane</keyword>
<keyword evidence="2" id="KW-0472">Membrane</keyword>
<feature type="transmembrane region" description="Helical" evidence="2">
    <location>
        <begin position="103"/>
        <end position="125"/>
    </location>
</feature>
<dbReference type="EMBL" id="ADKM02000075">
    <property type="protein sequence ID" value="EGC03174.1"/>
    <property type="molecule type" value="Genomic_DNA"/>
</dbReference>
<evidence type="ECO:0000256" key="1">
    <source>
        <dbReference type="SAM" id="MobiDB-lite"/>
    </source>
</evidence>